<dbReference type="InterPro" id="IPR058594">
    <property type="entry name" value="PB1-like_dom_pln"/>
</dbReference>
<keyword evidence="2" id="KW-0999">Mitochondrion inner membrane</keyword>
<evidence type="ECO:0000256" key="5">
    <source>
        <dbReference type="ARBA" id="ARBA00023136"/>
    </source>
</evidence>
<dbReference type="Proteomes" id="UP001058974">
    <property type="component" value="Chromosome 4"/>
</dbReference>
<keyword evidence="10" id="KW-1133">Transmembrane helix</keyword>
<dbReference type="AlphaFoldDB" id="A0A9D4XLJ9"/>
<feature type="domain" description="PB1-like" evidence="12">
    <location>
        <begin position="14"/>
        <end position="66"/>
    </location>
</feature>
<feature type="active site" evidence="9">
    <location>
        <position position="272"/>
    </location>
</feature>
<keyword evidence="10" id="KW-0812">Transmembrane</keyword>
<evidence type="ECO:0000313" key="14">
    <source>
        <dbReference type="Proteomes" id="UP001058974"/>
    </source>
</evidence>
<dbReference type="InterPro" id="IPR052064">
    <property type="entry name" value="Mito_IMP1_subunit"/>
</dbReference>
<dbReference type="PROSITE" id="PS00761">
    <property type="entry name" value="SPASE_I_3"/>
    <property type="match status" value="1"/>
</dbReference>
<evidence type="ECO:0000256" key="3">
    <source>
        <dbReference type="ARBA" id="ARBA00022801"/>
    </source>
</evidence>
<evidence type="ECO:0000256" key="10">
    <source>
        <dbReference type="SAM" id="Phobius"/>
    </source>
</evidence>
<accession>A0A9D4XLJ9</accession>
<comment type="caution">
    <text evidence="13">The sequence shown here is derived from an EMBL/GenBank/DDBJ whole genome shotgun (WGS) entry which is preliminary data.</text>
</comment>
<dbReference type="FunFam" id="2.10.109.10:FF:000014">
    <property type="entry name" value="Inner membrane protease subunit 1"/>
    <property type="match status" value="1"/>
</dbReference>
<reference evidence="13 14" key="1">
    <citation type="journal article" date="2022" name="Nat. Genet.">
        <title>Improved pea reference genome and pan-genome highlight genomic features and evolutionary characteristics.</title>
        <authorList>
            <person name="Yang T."/>
            <person name="Liu R."/>
            <person name="Luo Y."/>
            <person name="Hu S."/>
            <person name="Wang D."/>
            <person name="Wang C."/>
            <person name="Pandey M.K."/>
            <person name="Ge S."/>
            <person name="Xu Q."/>
            <person name="Li N."/>
            <person name="Li G."/>
            <person name="Huang Y."/>
            <person name="Saxena R.K."/>
            <person name="Ji Y."/>
            <person name="Li M."/>
            <person name="Yan X."/>
            <person name="He Y."/>
            <person name="Liu Y."/>
            <person name="Wang X."/>
            <person name="Xiang C."/>
            <person name="Varshney R.K."/>
            <person name="Ding H."/>
            <person name="Gao S."/>
            <person name="Zong X."/>
        </authorList>
    </citation>
    <scope>NUCLEOTIDE SEQUENCE [LARGE SCALE GENOMIC DNA]</scope>
    <source>
        <strain evidence="13 14">cv. Zhongwan 6</strain>
    </source>
</reference>
<name>A0A9D4XLJ9_PEA</name>
<evidence type="ECO:0000256" key="4">
    <source>
        <dbReference type="ARBA" id="ARBA00023128"/>
    </source>
</evidence>
<dbReference type="Pfam" id="PF10502">
    <property type="entry name" value="Peptidase_S26"/>
    <property type="match status" value="2"/>
</dbReference>
<dbReference type="GO" id="GO:0006465">
    <property type="term" value="P:signal peptide processing"/>
    <property type="evidence" value="ECO:0007669"/>
    <property type="project" value="InterPro"/>
</dbReference>
<organism evidence="13 14">
    <name type="scientific">Pisum sativum</name>
    <name type="common">Garden pea</name>
    <name type="synonym">Lathyrus oleraceus</name>
    <dbReference type="NCBI Taxonomy" id="3888"/>
    <lineage>
        <taxon>Eukaryota</taxon>
        <taxon>Viridiplantae</taxon>
        <taxon>Streptophyta</taxon>
        <taxon>Embryophyta</taxon>
        <taxon>Tracheophyta</taxon>
        <taxon>Spermatophyta</taxon>
        <taxon>Magnoliopsida</taxon>
        <taxon>eudicotyledons</taxon>
        <taxon>Gunneridae</taxon>
        <taxon>Pentapetalae</taxon>
        <taxon>rosids</taxon>
        <taxon>fabids</taxon>
        <taxon>Fabales</taxon>
        <taxon>Fabaceae</taxon>
        <taxon>Papilionoideae</taxon>
        <taxon>50 kb inversion clade</taxon>
        <taxon>NPAAA clade</taxon>
        <taxon>Hologalegina</taxon>
        <taxon>IRL clade</taxon>
        <taxon>Fabeae</taxon>
        <taxon>Lathyrus</taxon>
    </lineage>
</organism>
<evidence type="ECO:0000256" key="8">
    <source>
        <dbReference type="ARBA" id="ARBA00064368"/>
    </source>
</evidence>
<dbReference type="PANTHER" id="PTHR12383">
    <property type="entry name" value="PROTEASE FAMILY S26 MITOCHONDRIAL INNER MEMBRANE PROTEASE-RELATED"/>
    <property type="match status" value="1"/>
</dbReference>
<keyword evidence="3" id="KW-0378">Hydrolase</keyword>
<feature type="transmembrane region" description="Helical" evidence="10">
    <location>
        <begin position="144"/>
        <end position="163"/>
    </location>
</feature>
<comment type="similarity">
    <text evidence="6">Belongs to the peptidase S26 family. IMP1 subfamily.</text>
</comment>
<feature type="active site" evidence="9">
    <location>
        <position position="228"/>
    </location>
</feature>
<dbReference type="SUPFAM" id="SSF51306">
    <property type="entry name" value="LexA/Signal peptidase"/>
    <property type="match status" value="1"/>
</dbReference>
<dbReference type="GO" id="GO:0004252">
    <property type="term" value="F:serine-type endopeptidase activity"/>
    <property type="evidence" value="ECO:0007669"/>
    <property type="project" value="InterPro"/>
</dbReference>
<dbReference type="InterPro" id="IPR019758">
    <property type="entry name" value="Pept_S26A_signal_pept_1_CS"/>
</dbReference>
<evidence type="ECO:0000256" key="9">
    <source>
        <dbReference type="PIRSR" id="PIRSR600223-1"/>
    </source>
</evidence>
<evidence type="ECO:0000259" key="12">
    <source>
        <dbReference type="Pfam" id="PF26130"/>
    </source>
</evidence>
<dbReference type="GO" id="GO:0042720">
    <property type="term" value="C:mitochondrial inner membrane peptidase complex"/>
    <property type="evidence" value="ECO:0007669"/>
    <property type="project" value="TreeGrafter"/>
</dbReference>
<dbReference type="EMBL" id="JAMSHJ010000004">
    <property type="protein sequence ID" value="KAI5421135.1"/>
    <property type="molecule type" value="Genomic_DNA"/>
</dbReference>
<evidence type="ECO:0008006" key="15">
    <source>
        <dbReference type="Google" id="ProtNLM"/>
    </source>
</evidence>
<evidence type="ECO:0000313" key="13">
    <source>
        <dbReference type="EMBL" id="KAI5421135.1"/>
    </source>
</evidence>
<keyword evidence="5 10" id="KW-0472">Membrane</keyword>
<gene>
    <name evidence="13" type="ORF">KIW84_044832</name>
</gene>
<dbReference type="Gene3D" id="2.10.109.10">
    <property type="entry name" value="Umud Fragment, subunit A"/>
    <property type="match status" value="1"/>
</dbReference>
<comment type="subunit">
    <text evidence="8">Heterodimer of 2 subunits, IMP1A/B and IMP12.</text>
</comment>
<evidence type="ECO:0000256" key="2">
    <source>
        <dbReference type="ARBA" id="ARBA00022792"/>
    </source>
</evidence>
<protein>
    <recommendedName>
        <fullName evidence="15">Mitochondrial inner membrane protease subunit 1</fullName>
    </recommendedName>
</protein>
<dbReference type="CDD" id="cd06530">
    <property type="entry name" value="S26_SPase_I"/>
    <property type="match status" value="1"/>
</dbReference>
<evidence type="ECO:0000259" key="11">
    <source>
        <dbReference type="Pfam" id="PF10502"/>
    </source>
</evidence>
<evidence type="ECO:0000256" key="6">
    <source>
        <dbReference type="ARBA" id="ARBA00038445"/>
    </source>
</evidence>
<evidence type="ECO:0000256" key="7">
    <source>
        <dbReference type="ARBA" id="ARBA00054895"/>
    </source>
</evidence>
<keyword evidence="14" id="KW-1185">Reference proteome</keyword>
<sequence length="350" mass="40342">MPFRNCVSRQLTDMSFTLKFHYGGRFARECVIYYVGGHEHVIEIDPDKWSYFEDIDIVKDITDVEVVFTYTVEMNYKVDIYVKHNGGINVEGGHNIERVEKLEGGDNVVVILKLSENSENTLRNTLRAFSFILFRILNSDSSSLCFNGGVSSAVFFFFAPGFSTYFEIEFWNLKLLLFQAITVLRSMGLFRTVVKEAWEKTFLFTKFLCFLHVTDNYLVDPVKIYGPSMLPAIDLNPSIFLAERITPRSGKVTHRDIVVFRSPQNPRRTVTKRVIGLEGDTITYVSNPENNDNDKHETAVVPKGHVWVQGDNKYNSTDSRHFGPIPYGLIESKIFWKVFPVEDFGSFWRK</sequence>
<comment type="function">
    <text evidence="7">Catalyzes the removal of transit peptides required for the targeting of proteins from the mitochondrial matrix, across the inner membrane, into the inter-membrane space.</text>
</comment>
<dbReference type="GO" id="GO:0006627">
    <property type="term" value="P:protein processing involved in protein targeting to mitochondrion"/>
    <property type="evidence" value="ECO:0007669"/>
    <property type="project" value="TreeGrafter"/>
</dbReference>
<dbReference type="Pfam" id="PF26130">
    <property type="entry name" value="PB1-like"/>
    <property type="match status" value="1"/>
</dbReference>
<dbReference type="PANTHER" id="PTHR12383:SF36">
    <property type="entry name" value="MITOCHONDRIAL ATP-INDEPENDENT INNER MEMBRANE PROTEASE SUBUNIT 1B-RELATED"/>
    <property type="match status" value="1"/>
</dbReference>
<dbReference type="PRINTS" id="PR00727">
    <property type="entry name" value="LEADERPTASE"/>
</dbReference>
<dbReference type="Gramene" id="Psat04G0483200-T1">
    <property type="protein sequence ID" value="KAI5421135.1"/>
    <property type="gene ID" value="KIW84_044832"/>
</dbReference>
<feature type="domain" description="Peptidase S26" evidence="11">
    <location>
        <begin position="297"/>
        <end position="335"/>
    </location>
</feature>
<keyword evidence="4" id="KW-0496">Mitochondrion</keyword>
<feature type="domain" description="Peptidase S26" evidence="11">
    <location>
        <begin position="206"/>
        <end position="285"/>
    </location>
</feature>
<dbReference type="InterPro" id="IPR036286">
    <property type="entry name" value="LexA/Signal_pep-like_sf"/>
</dbReference>
<dbReference type="InterPro" id="IPR000223">
    <property type="entry name" value="Pept_S26A_signal_pept_1"/>
</dbReference>
<dbReference type="InterPro" id="IPR019533">
    <property type="entry name" value="Peptidase_S26"/>
</dbReference>
<comment type="subcellular location">
    <subcellularLocation>
        <location evidence="1">Mitochondrion inner membrane</location>
    </subcellularLocation>
</comment>
<proteinExistence type="inferred from homology"/>
<evidence type="ECO:0000256" key="1">
    <source>
        <dbReference type="ARBA" id="ARBA00004273"/>
    </source>
</evidence>
<dbReference type="NCBIfam" id="TIGR02227">
    <property type="entry name" value="sigpep_I_bact"/>
    <property type="match status" value="1"/>
</dbReference>